<organism evidence="1 2">
    <name type="scientific">Melipona bicolor</name>
    <dbReference type="NCBI Taxonomy" id="60889"/>
    <lineage>
        <taxon>Eukaryota</taxon>
        <taxon>Metazoa</taxon>
        <taxon>Ecdysozoa</taxon>
        <taxon>Arthropoda</taxon>
        <taxon>Hexapoda</taxon>
        <taxon>Insecta</taxon>
        <taxon>Pterygota</taxon>
        <taxon>Neoptera</taxon>
        <taxon>Endopterygota</taxon>
        <taxon>Hymenoptera</taxon>
        <taxon>Apocrita</taxon>
        <taxon>Aculeata</taxon>
        <taxon>Apoidea</taxon>
        <taxon>Anthophila</taxon>
        <taxon>Apidae</taxon>
        <taxon>Melipona</taxon>
    </lineage>
</organism>
<comment type="caution">
    <text evidence="1">The sequence shown here is derived from an EMBL/GenBank/DDBJ whole genome shotgun (WGS) entry which is preliminary data.</text>
</comment>
<protein>
    <submittedName>
        <fullName evidence="1">Uncharacterized protein</fullName>
    </submittedName>
</protein>
<keyword evidence="2" id="KW-1185">Reference proteome</keyword>
<accession>A0AA40KLY0</accession>
<evidence type="ECO:0000313" key="1">
    <source>
        <dbReference type="EMBL" id="KAK1125235.1"/>
    </source>
</evidence>
<dbReference type="AlphaFoldDB" id="A0AA40KLY0"/>
<sequence length="137" mass="15547">MEYMPATKQKWRLVGLGLREARAGKATRHMSNVMTQTTIRISNSPKKKKKSSPWGRVPGCWCRERRGSLAWTHYRACRIRAECASASDDALLCRETMAAVARPSRLPRNGWYVKEANYLLAMGRCTCLFIEPPCNGI</sequence>
<gene>
    <name evidence="1" type="ORF">K0M31_005608</name>
</gene>
<reference evidence="1" key="1">
    <citation type="submission" date="2021-10" db="EMBL/GenBank/DDBJ databases">
        <title>Melipona bicolor Genome sequencing and assembly.</title>
        <authorList>
            <person name="Araujo N.S."/>
            <person name="Arias M.C."/>
        </authorList>
    </citation>
    <scope>NUCLEOTIDE SEQUENCE</scope>
    <source>
        <strain evidence="1">USP_2M_L1-L4_2017</strain>
        <tissue evidence="1">Whole body</tissue>
    </source>
</reference>
<dbReference type="Proteomes" id="UP001177670">
    <property type="component" value="Unassembled WGS sequence"/>
</dbReference>
<proteinExistence type="predicted"/>
<name>A0AA40KLY0_9HYME</name>
<evidence type="ECO:0000313" key="2">
    <source>
        <dbReference type="Proteomes" id="UP001177670"/>
    </source>
</evidence>
<dbReference type="EMBL" id="JAHYIQ010000016">
    <property type="protein sequence ID" value="KAK1125235.1"/>
    <property type="molecule type" value="Genomic_DNA"/>
</dbReference>